<dbReference type="EMBL" id="CAJOBC010106155">
    <property type="protein sequence ID" value="CAF4501813.1"/>
    <property type="molecule type" value="Genomic_DNA"/>
</dbReference>
<protein>
    <submittedName>
        <fullName evidence="1">Uncharacterized protein</fullName>
    </submittedName>
</protein>
<organism evidence="1 2">
    <name type="scientific">Didymodactylos carnosus</name>
    <dbReference type="NCBI Taxonomy" id="1234261"/>
    <lineage>
        <taxon>Eukaryota</taxon>
        <taxon>Metazoa</taxon>
        <taxon>Spiralia</taxon>
        <taxon>Gnathifera</taxon>
        <taxon>Rotifera</taxon>
        <taxon>Eurotatoria</taxon>
        <taxon>Bdelloidea</taxon>
        <taxon>Philodinida</taxon>
        <taxon>Philodinidae</taxon>
        <taxon>Didymodactylos</taxon>
    </lineage>
</organism>
<dbReference type="AlphaFoldDB" id="A0A8S2XI33"/>
<proteinExistence type="predicted"/>
<reference evidence="1" key="1">
    <citation type="submission" date="2021-02" db="EMBL/GenBank/DDBJ databases">
        <authorList>
            <person name="Nowell W R."/>
        </authorList>
    </citation>
    <scope>NUCLEOTIDE SEQUENCE</scope>
</reference>
<comment type="caution">
    <text evidence="1">The sequence shown here is derived from an EMBL/GenBank/DDBJ whole genome shotgun (WGS) entry which is preliminary data.</text>
</comment>
<feature type="non-terminal residue" evidence="1">
    <location>
        <position position="1"/>
    </location>
</feature>
<name>A0A8S2XI33_9BILA</name>
<evidence type="ECO:0000313" key="2">
    <source>
        <dbReference type="Proteomes" id="UP000681722"/>
    </source>
</evidence>
<dbReference type="Proteomes" id="UP000681722">
    <property type="component" value="Unassembled WGS sequence"/>
</dbReference>
<sequence>VDVEESELVSVHGIVIVDADEKETVELLLVKEEDELIKKRSELLFDLDEQ</sequence>
<accession>A0A8S2XI33</accession>
<gene>
    <name evidence="1" type="ORF">SRO942_LOCUS44877</name>
</gene>
<evidence type="ECO:0000313" key="1">
    <source>
        <dbReference type="EMBL" id="CAF4501813.1"/>
    </source>
</evidence>